<dbReference type="InterPro" id="IPR000073">
    <property type="entry name" value="AB_hydrolase_1"/>
</dbReference>
<dbReference type="GO" id="GO:0004414">
    <property type="term" value="F:homoserine O-acetyltransferase activity"/>
    <property type="evidence" value="ECO:0007669"/>
    <property type="project" value="TreeGrafter"/>
</dbReference>
<feature type="active site" description="Nucleophile" evidence="3">
    <location>
        <position position="171"/>
    </location>
</feature>
<comment type="similarity">
    <text evidence="1">Belongs to the AB hydrolase superfamily. MetX family.</text>
</comment>
<dbReference type="PANTHER" id="PTHR32268">
    <property type="entry name" value="HOMOSERINE O-ACETYLTRANSFERASE"/>
    <property type="match status" value="1"/>
</dbReference>
<evidence type="ECO:0000259" key="4">
    <source>
        <dbReference type="Pfam" id="PF00561"/>
    </source>
</evidence>
<protein>
    <recommendedName>
        <fullName evidence="4">AB hydrolase-1 domain-containing protein</fullName>
    </recommendedName>
</protein>
<dbReference type="GO" id="GO:0009092">
    <property type="term" value="P:homoserine metabolic process"/>
    <property type="evidence" value="ECO:0007669"/>
    <property type="project" value="TreeGrafter"/>
</dbReference>
<keyword evidence="2" id="KW-0808">Transferase</keyword>
<feature type="active site" evidence="3">
    <location>
        <position position="369"/>
    </location>
</feature>
<dbReference type="SUPFAM" id="SSF53474">
    <property type="entry name" value="alpha/beta-Hydrolases"/>
    <property type="match status" value="1"/>
</dbReference>
<dbReference type="EMBL" id="CAJVPG010000477">
    <property type="protein sequence ID" value="CAG8431883.1"/>
    <property type="molecule type" value="Genomic_DNA"/>
</dbReference>
<comment type="caution">
    <text evidence="5">The sequence shown here is derived from an EMBL/GenBank/DDBJ whole genome shotgun (WGS) entry which is preliminary data.</text>
</comment>
<dbReference type="GO" id="GO:0072330">
    <property type="term" value="P:monocarboxylic acid biosynthetic process"/>
    <property type="evidence" value="ECO:0007669"/>
    <property type="project" value="UniProtKB-ARBA"/>
</dbReference>
<dbReference type="GO" id="GO:0009086">
    <property type="term" value="P:methionine biosynthetic process"/>
    <property type="evidence" value="ECO:0007669"/>
    <property type="project" value="TreeGrafter"/>
</dbReference>
<evidence type="ECO:0000256" key="1">
    <source>
        <dbReference type="ARBA" id="ARBA00006886"/>
    </source>
</evidence>
<evidence type="ECO:0000313" key="6">
    <source>
        <dbReference type="Proteomes" id="UP001152649"/>
    </source>
</evidence>
<dbReference type="Gene3D" id="3.40.50.1820">
    <property type="entry name" value="alpha/beta hydrolase"/>
    <property type="match status" value="1"/>
</dbReference>
<evidence type="ECO:0000256" key="3">
    <source>
        <dbReference type="PIRSR" id="PIRSR000443-1"/>
    </source>
</evidence>
<dbReference type="PIRSF" id="PIRSF000443">
    <property type="entry name" value="Homoser_Ac_trans"/>
    <property type="match status" value="1"/>
</dbReference>
<name>A0A9W4K097_9EURO</name>
<feature type="active site" evidence="3">
    <location>
        <position position="340"/>
    </location>
</feature>
<dbReference type="GO" id="GO:0017000">
    <property type="term" value="P:antibiotic biosynthetic process"/>
    <property type="evidence" value="ECO:0007669"/>
    <property type="project" value="UniProtKB-ARBA"/>
</dbReference>
<sequence length="434" mass="47297">MQHGSTTGMYQNISMAGIGFNIAIDAVLKASGLTIPSIIVIPHLNLELGGSLMNVPVSYKTYGTLSPSGDNAIVICHALSGNAEVGVWWRALLEYGAGAAIDTTKYFVVCMNCLGSPYGTASPLTHKNGDPTLGPYGPDFPLSTIRDDVRLFRLTLDTLGVKQIVSVVGGSMGGMHVMEFAYFGPEYVRSIVPIATSASYSAWGIGWGEMQRQCIYSDTRFHNGSYDQDDPPVTGLAAARMAAMLSYRSQKSFQARFGRKPNDRTINIPDLKQSGQSLLSVQSYLLYQGKKFIDRFDANCYIALTHKLDTHDVSRGRCDTIQESLALVKQPALILSIRSDVLFTPEEQLQLHQGIPRSVHHEIISDDGHDGFLLQTDQINTFLFDFLQSLEAKDERPPTAPGDSFGVWDTVWNSAIGGAAWLASTLNPNGGKAY</sequence>
<keyword evidence="6" id="KW-1185">Reference proteome</keyword>
<feature type="domain" description="AB hydrolase-1" evidence="4">
    <location>
        <begin position="71"/>
        <end position="373"/>
    </location>
</feature>
<dbReference type="Pfam" id="PF00561">
    <property type="entry name" value="Abhydrolase_1"/>
    <property type="match status" value="1"/>
</dbReference>
<accession>A0A9W4K097</accession>
<dbReference type="PANTHER" id="PTHR32268:SF11">
    <property type="entry name" value="HOMOSERINE O-ACETYLTRANSFERASE"/>
    <property type="match status" value="1"/>
</dbReference>
<dbReference type="HAMAP" id="MF_00296">
    <property type="entry name" value="MetX_acyltransf"/>
    <property type="match status" value="1"/>
</dbReference>
<evidence type="ECO:0000256" key="2">
    <source>
        <dbReference type="ARBA" id="ARBA00022679"/>
    </source>
</evidence>
<dbReference type="NCBIfam" id="TIGR01392">
    <property type="entry name" value="homoserO_Ac_trn"/>
    <property type="match status" value="1"/>
</dbReference>
<dbReference type="InterPro" id="IPR008220">
    <property type="entry name" value="HAT_MetX-like"/>
</dbReference>
<gene>
    <name evidence="5" type="ORF">PSALAMII_LOCUS11693</name>
</gene>
<organism evidence="5 6">
    <name type="scientific">Penicillium salamii</name>
    <dbReference type="NCBI Taxonomy" id="1612424"/>
    <lineage>
        <taxon>Eukaryota</taxon>
        <taxon>Fungi</taxon>
        <taxon>Dikarya</taxon>
        <taxon>Ascomycota</taxon>
        <taxon>Pezizomycotina</taxon>
        <taxon>Eurotiomycetes</taxon>
        <taxon>Eurotiomycetidae</taxon>
        <taxon>Eurotiales</taxon>
        <taxon>Aspergillaceae</taxon>
        <taxon>Penicillium</taxon>
    </lineage>
</organism>
<evidence type="ECO:0000313" key="5">
    <source>
        <dbReference type="EMBL" id="CAG8431883.1"/>
    </source>
</evidence>
<proteinExistence type="inferred from homology"/>
<dbReference type="InterPro" id="IPR029058">
    <property type="entry name" value="AB_hydrolase_fold"/>
</dbReference>
<reference evidence="5" key="1">
    <citation type="submission" date="2021-07" db="EMBL/GenBank/DDBJ databases">
        <authorList>
            <person name="Branca A.L. A."/>
        </authorList>
    </citation>
    <scope>NUCLEOTIDE SEQUENCE</scope>
</reference>
<dbReference type="Proteomes" id="UP001152649">
    <property type="component" value="Unassembled WGS sequence"/>
</dbReference>
<dbReference type="AlphaFoldDB" id="A0A9W4K097"/>
<dbReference type="NCBIfam" id="NF001209">
    <property type="entry name" value="PRK00175.1"/>
    <property type="match status" value="1"/>
</dbReference>